<reference evidence="1 2" key="1">
    <citation type="submission" date="2020-08" db="EMBL/GenBank/DDBJ databases">
        <title>Genome public.</title>
        <authorList>
            <person name="Liu C."/>
            <person name="Sun Q."/>
        </authorList>
    </citation>
    <scope>NUCLEOTIDE SEQUENCE [LARGE SCALE GENOMIC DNA]</scope>
    <source>
        <strain evidence="1 2">3_YM_SP_D4_24.mj</strain>
    </source>
</reference>
<dbReference type="EMBL" id="JACRTP010000007">
    <property type="protein sequence ID" value="MBC8629654.1"/>
    <property type="molecule type" value="Genomic_DNA"/>
</dbReference>
<proteinExistence type="predicted"/>
<comment type="caution">
    <text evidence="1">The sequence shown here is derived from an EMBL/GenBank/DDBJ whole genome shotgun (WGS) entry which is preliminary data.</text>
</comment>
<dbReference type="RefSeq" id="WP_187559128.1">
    <property type="nucleotide sequence ID" value="NZ_JACRTP010000007.1"/>
</dbReference>
<evidence type="ECO:0008006" key="3">
    <source>
        <dbReference type="Google" id="ProtNLM"/>
    </source>
</evidence>
<gene>
    <name evidence="1" type="ORF">H8712_13745</name>
</gene>
<sequence>MESGDNFLKKAIKKSFPEGKICLQYSINEIYGFRKLGKFHEAKQKYNEIYHIYGELTEEGNVDPECSECSSESNEEN</sequence>
<evidence type="ECO:0000313" key="1">
    <source>
        <dbReference type="EMBL" id="MBC8629654.1"/>
    </source>
</evidence>
<protein>
    <recommendedName>
        <fullName evidence="3">Tetratricopeptide repeat protein</fullName>
    </recommendedName>
</protein>
<organism evidence="1 2">
    <name type="scientific">Blautia stercoris</name>
    <dbReference type="NCBI Taxonomy" id="871664"/>
    <lineage>
        <taxon>Bacteria</taxon>
        <taxon>Bacillati</taxon>
        <taxon>Bacillota</taxon>
        <taxon>Clostridia</taxon>
        <taxon>Lachnospirales</taxon>
        <taxon>Lachnospiraceae</taxon>
        <taxon>Blautia</taxon>
    </lineage>
</organism>
<accession>A0ABR7PDZ6</accession>
<name>A0ABR7PDZ6_9FIRM</name>
<dbReference type="Proteomes" id="UP000661649">
    <property type="component" value="Unassembled WGS sequence"/>
</dbReference>
<keyword evidence="2" id="KW-1185">Reference proteome</keyword>
<evidence type="ECO:0000313" key="2">
    <source>
        <dbReference type="Proteomes" id="UP000661649"/>
    </source>
</evidence>